<keyword evidence="2" id="KW-0067">ATP-binding</keyword>
<gene>
    <name evidence="5" type="ORF">IQ247_29025</name>
</gene>
<feature type="region of interest" description="Disordered" evidence="3">
    <location>
        <begin position="728"/>
        <end position="778"/>
    </location>
</feature>
<dbReference type="Pfam" id="PF12965">
    <property type="entry name" value="DUF3854"/>
    <property type="match status" value="1"/>
</dbReference>
<feature type="region of interest" description="Disordered" evidence="3">
    <location>
        <begin position="676"/>
        <end position="701"/>
    </location>
</feature>
<evidence type="ECO:0000313" key="6">
    <source>
        <dbReference type="Proteomes" id="UP000620559"/>
    </source>
</evidence>
<dbReference type="InterPro" id="IPR034154">
    <property type="entry name" value="TOPRIM_DnaG/twinkle"/>
</dbReference>
<dbReference type="CDD" id="cd01029">
    <property type="entry name" value="TOPRIM_primases"/>
    <property type="match status" value="1"/>
</dbReference>
<protein>
    <submittedName>
        <fullName evidence="5">DUF3854 domain-containing protein</fullName>
    </submittedName>
</protein>
<dbReference type="EMBL" id="JADEWL010000188">
    <property type="protein sequence ID" value="MBE9216656.1"/>
    <property type="molecule type" value="Genomic_DNA"/>
</dbReference>
<feature type="compositionally biased region" description="Polar residues" evidence="3">
    <location>
        <begin position="736"/>
        <end position="776"/>
    </location>
</feature>
<keyword evidence="1" id="KW-0547">Nucleotide-binding</keyword>
<evidence type="ECO:0000256" key="2">
    <source>
        <dbReference type="ARBA" id="ARBA00022840"/>
    </source>
</evidence>
<dbReference type="InterPro" id="IPR045455">
    <property type="entry name" value="NrS-1_pol-like_helicase"/>
</dbReference>
<dbReference type="Pfam" id="PF19263">
    <property type="entry name" value="DUF5906"/>
    <property type="match status" value="1"/>
</dbReference>
<dbReference type="InterPro" id="IPR014818">
    <property type="entry name" value="Phage/plasmid_primase_P4_C"/>
</dbReference>
<dbReference type="PROSITE" id="PS51206">
    <property type="entry name" value="SF3_HELICASE_1"/>
    <property type="match status" value="1"/>
</dbReference>
<evidence type="ECO:0000259" key="4">
    <source>
        <dbReference type="PROSITE" id="PS51206"/>
    </source>
</evidence>
<name>A0A8J7FP33_9CYAN</name>
<feature type="domain" description="SF3 helicase" evidence="4">
    <location>
        <begin position="376"/>
        <end position="532"/>
    </location>
</feature>
<dbReference type="Pfam" id="PF08706">
    <property type="entry name" value="D5_N"/>
    <property type="match status" value="1"/>
</dbReference>
<dbReference type="InterPro" id="IPR014015">
    <property type="entry name" value="Helicase_SF3_DNA-vir"/>
</dbReference>
<dbReference type="Gene3D" id="3.40.50.300">
    <property type="entry name" value="P-loop containing nucleotide triphosphate hydrolases"/>
    <property type="match status" value="1"/>
</dbReference>
<organism evidence="5 6">
    <name type="scientific">Plectonema cf. radiosum LEGE 06105</name>
    <dbReference type="NCBI Taxonomy" id="945769"/>
    <lineage>
        <taxon>Bacteria</taxon>
        <taxon>Bacillati</taxon>
        <taxon>Cyanobacteriota</taxon>
        <taxon>Cyanophyceae</taxon>
        <taxon>Oscillatoriophycideae</taxon>
        <taxon>Oscillatoriales</taxon>
        <taxon>Microcoleaceae</taxon>
        <taxon>Plectonema</taxon>
    </lineage>
</organism>
<comment type="caution">
    <text evidence="5">The sequence shown here is derived from an EMBL/GenBank/DDBJ whole genome shotgun (WGS) entry which is preliminary data.</text>
</comment>
<dbReference type="GO" id="GO:0005524">
    <property type="term" value="F:ATP binding"/>
    <property type="evidence" value="ECO:0007669"/>
    <property type="project" value="UniProtKB-KW"/>
</dbReference>
<proteinExistence type="predicted"/>
<dbReference type="InterPro" id="IPR024385">
    <property type="entry name" value="DUF3854"/>
</dbReference>
<evidence type="ECO:0000256" key="1">
    <source>
        <dbReference type="ARBA" id="ARBA00022741"/>
    </source>
</evidence>
<dbReference type="SUPFAM" id="SSF52540">
    <property type="entry name" value="P-loop containing nucleoside triphosphate hydrolases"/>
    <property type="match status" value="1"/>
</dbReference>
<dbReference type="InterPro" id="IPR027417">
    <property type="entry name" value="P-loop_NTPase"/>
</dbReference>
<sequence>MEVPEASERLRIDAKYGGIWLEGTNGFGQFRPRKAFKTSEACKKALKYITALGEEHDAMLPNNPHNPRYWDDLEALKAQCYKIDGHPCLVLTEGMFSAIAPNSHGIPTLALAGVEMGLTGSKNDVQGKRYLVPALETLARAGFGWILGFDADAATKEGVVVAQRKLAAQLKKFNVPIYSITGLWSTSEGKGIDDYIQMNGFDKFRDEVLVKAETIQKWEQQFTNGEEKSAKKPTQTGFARELAEKYRAKLAWNIPAKAWYWYEAEGKAGIWGEIPNEQTLDLIVTELEAQNIDESANFINGVLTILKGKLRVNRWEVIIGRICLEDCVIDIRTLESTPHEPGYRFISRLPFKWSDRAVGCQPIKEWLLSTCCDRADWVEVIRAVMNATITERGAEFQRYIELIGAGGTGKGTILRLIQALLSKENYAVTTLKDLEKNQFETAMFYGKKAVFITDSERYAGEVGKLKAMTGADDLRIEKKGVQQTGSFTFMGVVWVACNEAIQSNDYTNALSRRRLSMSFEKVIPPHLRRDMIQEFKPYLPGLLAWVLSMPMDEVADYVRNTAKRVPSLGSFSVQVLLETNPLANWADQCLYYDPKAETQIGNSSSDARDCLYANYLQWASNNGHSGMTTQRFSSNLLNLLKTQLSIDASKRRAKNGRYITAIGIRQPGHNFPLLISGGDDPGDDPVTTSVTTESIGSADLQRNDDLFTNSYKNESVTHTTDSLYKEIEKPQHSRHSGSNPAPASNTGRHPQVTVSSPKPAQVVTNPPKPASNTNYRNAEPVGSADLYRFREGQTVYPTVGKYKGKQCKVSAIDDGEIWAHPITTQLGVLGAGYKPCELSLTPPIAPTTANDEYEPYQTSIDWENEEYLDCPDD</sequence>
<reference evidence="5" key="1">
    <citation type="submission" date="2020-10" db="EMBL/GenBank/DDBJ databases">
        <authorList>
            <person name="Castelo-Branco R."/>
            <person name="Eusebio N."/>
            <person name="Adriana R."/>
            <person name="Vieira A."/>
            <person name="Brugerolle De Fraissinette N."/>
            <person name="Rezende De Castro R."/>
            <person name="Schneider M.P."/>
            <person name="Vasconcelos V."/>
            <person name="Leao P.N."/>
        </authorList>
    </citation>
    <scope>NUCLEOTIDE SEQUENCE</scope>
    <source>
        <strain evidence="5">LEGE 06105</strain>
    </source>
</reference>
<accession>A0A8J7FP33</accession>
<dbReference type="AlphaFoldDB" id="A0A8J7FP33"/>
<evidence type="ECO:0000256" key="3">
    <source>
        <dbReference type="SAM" id="MobiDB-lite"/>
    </source>
</evidence>
<dbReference type="Proteomes" id="UP000620559">
    <property type="component" value="Unassembled WGS sequence"/>
</dbReference>
<keyword evidence="6" id="KW-1185">Reference proteome</keyword>
<evidence type="ECO:0000313" key="5">
    <source>
        <dbReference type="EMBL" id="MBE9216656.1"/>
    </source>
</evidence>